<proteinExistence type="predicted"/>
<dbReference type="PATRIC" id="fig|698738.3.peg.1387"/>
<dbReference type="InterPro" id="IPR005234">
    <property type="entry name" value="ScpB_csome_segregation"/>
</dbReference>
<evidence type="ECO:0000256" key="2">
    <source>
        <dbReference type="ARBA" id="ARBA00022618"/>
    </source>
</evidence>
<dbReference type="PANTHER" id="PTHR34298:SF2">
    <property type="entry name" value="SEGREGATION AND CONDENSATION PROTEIN B"/>
    <property type="match status" value="1"/>
</dbReference>
<evidence type="ECO:0000256" key="1">
    <source>
        <dbReference type="ARBA" id="ARBA00022490"/>
    </source>
</evidence>
<evidence type="ECO:0000256" key="5">
    <source>
        <dbReference type="SAM" id="MobiDB-lite"/>
    </source>
</evidence>
<protein>
    <submittedName>
        <fullName evidence="6">Chromosome segregation and condensation family protein</fullName>
    </submittedName>
</protein>
<evidence type="ECO:0000313" key="7">
    <source>
        <dbReference type="Proteomes" id="UP000032749"/>
    </source>
</evidence>
<dbReference type="InterPro" id="IPR036390">
    <property type="entry name" value="WH_DNA-bd_sf"/>
</dbReference>
<dbReference type="SUPFAM" id="SSF46785">
    <property type="entry name" value="Winged helix' DNA-binding domain"/>
    <property type="match status" value="2"/>
</dbReference>
<dbReference type="EMBL" id="FO203512">
    <property type="protein sequence ID" value="CCK75513.1"/>
    <property type="molecule type" value="Genomic_DNA"/>
</dbReference>
<dbReference type="Gene3D" id="1.10.10.10">
    <property type="entry name" value="Winged helix-like DNA-binding domain superfamily/Winged helix DNA-binding domain"/>
    <property type="match status" value="2"/>
</dbReference>
<keyword evidence="7" id="KW-1185">Reference proteome</keyword>
<keyword evidence="3" id="KW-0159">Chromosome partition</keyword>
<feature type="compositionally biased region" description="Basic and acidic residues" evidence="5">
    <location>
        <begin position="238"/>
        <end position="259"/>
    </location>
</feature>
<accession>R4YQJ9</accession>
<dbReference type="Proteomes" id="UP000032749">
    <property type="component" value="Chromosome"/>
</dbReference>
<dbReference type="HOGENOM" id="CLU_548395_0_0_6"/>
<evidence type="ECO:0000256" key="3">
    <source>
        <dbReference type="ARBA" id="ARBA00022829"/>
    </source>
</evidence>
<dbReference type="GO" id="GO:0051304">
    <property type="term" value="P:chromosome separation"/>
    <property type="evidence" value="ECO:0007669"/>
    <property type="project" value="InterPro"/>
</dbReference>
<dbReference type="STRING" id="698738.OLEAN_C13370"/>
<name>R4YQJ9_OLEAN</name>
<organism evidence="6 7">
    <name type="scientific">Oleispira antarctica RB-8</name>
    <dbReference type="NCBI Taxonomy" id="698738"/>
    <lineage>
        <taxon>Bacteria</taxon>
        <taxon>Pseudomonadati</taxon>
        <taxon>Pseudomonadota</taxon>
        <taxon>Gammaproteobacteria</taxon>
        <taxon>Oceanospirillales</taxon>
        <taxon>Oceanospirillaceae</taxon>
        <taxon>Oleispira</taxon>
    </lineage>
</organism>
<dbReference type="KEGG" id="oai:OLEAN_C13370"/>
<feature type="region of interest" description="Disordered" evidence="5">
    <location>
        <begin position="236"/>
        <end position="259"/>
    </location>
</feature>
<dbReference type="InterPro" id="IPR036388">
    <property type="entry name" value="WH-like_DNA-bd_sf"/>
</dbReference>
<evidence type="ECO:0000313" key="6">
    <source>
        <dbReference type="EMBL" id="CCK75513.1"/>
    </source>
</evidence>
<dbReference type="PANTHER" id="PTHR34298">
    <property type="entry name" value="SEGREGATION AND CONDENSATION PROTEIN B"/>
    <property type="match status" value="1"/>
</dbReference>
<keyword evidence="4" id="KW-0131">Cell cycle</keyword>
<dbReference type="OrthoDB" id="9806226at2"/>
<gene>
    <name evidence="6" type="ORF">OLEAN_C13370</name>
</gene>
<dbReference type="AlphaFoldDB" id="R4YQJ9"/>
<sequence length="497" mass="56418">MELTKLKQIVEAALMASGDVLTIERLQLLFDDYDKPKSPAIKEALESLMEDFSGRGIELVEVASGYRFQVRKDVAPWVTRLWDEKPQRYSRALLETMSLIAYRQPITRGDIEDVRGVAVSSQIIRTLLDREWVRVVGHRDVPGRPAMYATTKEFLDYFSLKSLDELPSLDEIREIDDANQNLDFINAEKKASATREYDFDNEGDVKTRGEEILAETELELEEAQRLVQQVEDNVFNKPSEEELAAEREAERQAKAEEERLAEEASAERKLADKFASMPQPSFAEMANKTQQRLSSETGDGPSVVDLADKIADHQARLAGINTVNTATFDASNETLAEDQTEGTLTLLQQQERLMQQLMQEESQRQTQGTGSSEFEVTSELQVINDDFSHEFAQAYDEQVTQEQPVSEEPDEEAALLVEAEAEKELLEQEAQEEERLEEERLEKELIEQEQLEKELLEKERLAEEALDNELGFEDVGSSDNSATELSSSTKKNSLFDD</sequence>
<feature type="compositionally biased region" description="Polar residues" evidence="5">
    <location>
        <begin position="477"/>
        <end position="497"/>
    </location>
</feature>
<dbReference type="Pfam" id="PF04079">
    <property type="entry name" value="SMC_ScpB"/>
    <property type="match status" value="1"/>
</dbReference>
<reference evidence="6 7" key="1">
    <citation type="journal article" date="2013" name="Nat. Commun.">
        <title>Genome sequence and functional genomic analysis of the oil-degrading bacterium Oleispira antarctica.</title>
        <authorList>
            <person name="Kube M."/>
            <person name="Chernikova T.N."/>
            <person name="Al-Ramahi Y."/>
            <person name="Beloqui A."/>
            <person name="Lopez-Cortez N."/>
            <person name="Guazzaroni M.E."/>
            <person name="Heipieper H.J."/>
            <person name="Klages S."/>
            <person name="Kotsyurbenko O.R."/>
            <person name="Langer I."/>
            <person name="Nechitaylo T.Y."/>
            <person name="Lunsdorf H."/>
            <person name="Fernandez M."/>
            <person name="Juarez S."/>
            <person name="Ciordia S."/>
            <person name="Singer A."/>
            <person name="Kagan O."/>
            <person name="Egorova O."/>
            <person name="Petit P.A."/>
            <person name="Stogios P."/>
            <person name="Kim Y."/>
            <person name="Tchigvintsev A."/>
            <person name="Flick R."/>
            <person name="Denaro R."/>
            <person name="Genovese M."/>
            <person name="Albar J.P."/>
            <person name="Reva O.N."/>
            <person name="Martinez-Gomariz M."/>
            <person name="Tran H."/>
            <person name="Ferrer M."/>
            <person name="Savchenko A."/>
            <person name="Yakunin A.F."/>
            <person name="Yakimov M.M."/>
            <person name="Golyshina O.V."/>
            <person name="Reinhardt R."/>
            <person name="Golyshin P.N."/>
        </authorList>
    </citation>
    <scope>NUCLEOTIDE SEQUENCE [LARGE SCALE GENOMIC DNA]</scope>
</reference>
<feature type="region of interest" description="Disordered" evidence="5">
    <location>
        <begin position="465"/>
        <end position="497"/>
    </location>
</feature>
<dbReference type="NCBIfam" id="TIGR00281">
    <property type="entry name" value="SMC-Scp complex subunit ScpB"/>
    <property type="match status" value="1"/>
</dbReference>
<evidence type="ECO:0000256" key="4">
    <source>
        <dbReference type="ARBA" id="ARBA00023306"/>
    </source>
</evidence>
<keyword evidence="2" id="KW-0132">Cell division</keyword>
<keyword evidence="1" id="KW-0963">Cytoplasm</keyword>
<dbReference type="GO" id="GO:0051301">
    <property type="term" value="P:cell division"/>
    <property type="evidence" value="ECO:0007669"/>
    <property type="project" value="UniProtKB-KW"/>
</dbReference>